<dbReference type="Proteomes" id="UP000315589">
    <property type="component" value="Unassembled WGS sequence"/>
</dbReference>
<dbReference type="PANTHER" id="PTHR46401:SF2">
    <property type="entry name" value="GLYCOSYLTRANSFERASE WBBK-RELATED"/>
    <property type="match status" value="1"/>
</dbReference>
<dbReference type="EMBL" id="VMGI01000034">
    <property type="protein sequence ID" value="TSC93156.1"/>
    <property type="molecule type" value="Genomic_DNA"/>
</dbReference>
<dbReference type="GO" id="GO:0016757">
    <property type="term" value="F:glycosyltransferase activity"/>
    <property type="evidence" value="ECO:0007669"/>
    <property type="project" value="InterPro"/>
</dbReference>
<evidence type="ECO:0000259" key="2">
    <source>
        <dbReference type="Pfam" id="PF00534"/>
    </source>
</evidence>
<evidence type="ECO:0000259" key="3">
    <source>
        <dbReference type="Pfam" id="PF13439"/>
    </source>
</evidence>
<evidence type="ECO:0000256" key="1">
    <source>
        <dbReference type="ARBA" id="ARBA00022679"/>
    </source>
</evidence>
<proteinExistence type="predicted"/>
<sequence>MKILINAYFLSRPYTGFGNYTIGLLKSLKKTKTLHKFYAMTPVEIDEDLRKSIEAEHLKLIIVPQNKFLPSVAAKWVWEQFSIPKIAKKYRCDLIHNYYPSTSIFTHIPQITTIHDVIPWVIKDYQNNIFVNLLRAFVKWSSHRAKKIITISNYSKHEIARIFSIAPEKISIIYCGFGEEFNKTISQSAKEEILQKYSIIVPYIFYIGGFDARKNVKKMIIAFSNIAHQINQKLVVAGGVFSPQKKIYADYFQLPNLIKNLGIEDKVQFIGKIPAEDLPVLYQNADLFLSPTLAEGFNIPLLESFASKTPVICHNETATAEISAESAYEIDCSSADNISEAIIKLLDDEKLRKSIIDRQFQRAKFFSWDTAISTILDIYDTIKLD</sequence>
<dbReference type="Gene3D" id="3.40.50.2000">
    <property type="entry name" value="Glycogen Phosphorylase B"/>
    <property type="match status" value="2"/>
</dbReference>
<evidence type="ECO:0000313" key="5">
    <source>
        <dbReference type="Proteomes" id="UP000315589"/>
    </source>
</evidence>
<name>A0A554LJU9_9BACT</name>
<feature type="domain" description="Glycosyl transferase family 1" evidence="2">
    <location>
        <begin position="202"/>
        <end position="358"/>
    </location>
</feature>
<organism evidence="4 5">
    <name type="scientific">Candidatus Berkelbacteria bacterium Licking1014_85</name>
    <dbReference type="NCBI Taxonomy" id="2017148"/>
    <lineage>
        <taxon>Bacteria</taxon>
        <taxon>Candidatus Berkelbacteria</taxon>
    </lineage>
</organism>
<accession>A0A554LJU9</accession>
<dbReference type="SUPFAM" id="SSF53756">
    <property type="entry name" value="UDP-Glycosyltransferase/glycogen phosphorylase"/>
    <property type="match status" value="1"/>
</dbReference>
<protein>
    <submittedName>
        <fullName evidence="4">Glycosyltransferase WbpY</fullName>
    </submittedName>
</protein>
<keyword evidence="1 4" id="KW-0808">Transferase</keyword>
<gene>
    <name evidence="4" type="ORF">CEN91_292</name>
</gene>
<evidence type="ECO:0000313" key="4">
    <source>
        <dbReference type="EMBL" id="TSC93156.1"/>
    </source>
</evidence>
<dbReference type="CDD" id="cd03809">
    <property type="entry name" value="GT4_MtfB-like"/>
    <property type="match status" value="1"/>
</dbReference>
<dbReference type="PANTHER" id="PTHR46401">
    <property type="entry name" value="GLYCOSYLTRANSFERASE WBBK-RELATED"/>
    <property type="match status" value="1"/>
</dbReference>
<dbReference type="AlphaFoldDB" id="A0A554LJU9"/>
<dbReference type="Pfam" id="PF00534">
    <property type="entry name" value="Glycos_transf_1"/>
    <property type="match status" value="1"/>
</dbReference>
<dbReference type="InterPro" id="IPR028098">
    <property type="entry name" value="Glyco_trans_4-like_N"/>
</dbReference>
<dbReference type="Pfam" id="PF13439">
    <property type="entry name" value="Glyco_transf_4"/>
    <property type="match status" value="1"/>
</dbReference>
<reference evidence="4 5" key="1">
    <citation type="submission" date="2017-07" db="EMBL/GenBank/DDBJ databases">
        <title>Mechanisms for carbon and nitrogen cycling indicate functional differentiation within the Candidate Phyla Radiation.</title>
        <authorList>
            <person name="Danczak R.E."/>
            <person name="Johnston M.D."/>
            <person name="Kenah C."/>
            <person name="Slattery M."/>
            <person name="Wrighton K.C."/>
            <person name="Wilkins M.J."/>
        </authorList>
    </citation>
    <scope>NUCLEOTIDE SEQUENCE [LARGE SCALE GENOMIC DNA]</scope>
    <source>
        <strain evidence="4">Licking1014_85</strain>
    </source>
</reference>
<feature type="domain" description="Glycosyltransferase subfamily 4-like N-terminal" evidence="3">
    <location>
        <begin position="68"/>
        <end position="177"/>
    </location>
</feature>
<comment type="caution">
    <text evidence="4">The sequence shown here is derived from an EMBL/GenBank/DDBJ whole genome shotgun (WGS) entry which is preliminary data.</text>
</comment>
<dbReference type="InterPro" id="IPR001296">
    <property type="entry name" value="Glyco_trans_1"/>
</dbReference>